<keyword evidence="4" id="KW-0479">Metal-binding</keyword>
<dbReference type="Proteomes" id="UP000055060">
    <property type="component" value="Unassembled WGS sequence"/>
</dbReference>
<evidence type="ECO:0000313" key="14">
    <source>
        <dbReference type="Proteomes" id="UP000055060"/>
    </source>
</evidence>
<keyword evidence="9 12" id="KW-0472">Membrane</keyword>
<dbReference type="InterPro" id="IPR050450">
    <property type="entry name" value="COX15/CtaA_HemeA_synthase"/>
</dbReference>
<evidence type="ECO:0000256" key="12">
    <source>
        <dbReference type="SAM" id="Phobius"/>
    </source>
</evidence>
<evidence type="ECO:0000256" key="5">
    <source>
        <dbReference type="ARBA" id="ARBA00022989"/>
    </source>
</evidence>
<gene>
    <name evidence="13" type="ORF">LARV_02357</name>
</gene>
<feature type="transmembrane region" description="Helical" evidence="12">
    <location>
        <begin position="219"/>
        <end position="240"/>
    </location>
</feature>
<dbReference type="GO" id="GO:0046872">
    <property type="term" value="F:metal ion binding"/>
    <property type="evidence" value="ECO:0007669"/>
    <property type="project" value="UniProtKB-KW"/>
</dbReference>
<keyword evidence="6" id="KW-0560">Oxidoreductase</keyword>
<accession>A0A0S7BJU0</accession>
<keyword evidence="14" id="KW-1185">Reference proteome</keyword>
<evidence type="ECO:0000256" key="7">
    <source>
        <dbReference type="ARBA" id="ARBA00023004"/>
    </source>
</evidence>
<dbReference type="PANTHER" id="PTHR35457:SF1">
    <property type="entry name" value="HEME A SYNTHASE"/>
    <property type="match status" value="1"/>
</dbReference>
<feature type="transmembrane region" description="Helical" evidence="12">
    <location>
        <begin position="66"/>
        <end position="86"/>
    </location>
</feature>
<dbReference type="GO" id="GO:0006784">
    <property type="term" value="P:heme A biosynthetic process"/>
    <property type="evidence" value="ECO:0007669"/>
    <property type="project" value="InterPro"/>
</dbReference>
<reference evidence="13" key="1">
    <citation type="submission" date="2015-07" db="EMBL/GenBank/DDBJ databases">
        <title>Draft Genome Sequences of Anaerolinea thermolimosa IMO-1, Bellilinea caldifistulae GOMI-1, Leptolinea tardivitalis YMTK-2, Levilinea saccharolytica KIBI-1,Longilinea arvoryzae KOME-1, Previously Described as Members of the Anaerolineaceae (Chloroflexi).</title>
        <authorList>
            <person name="Sekiguchi Y."/>
            <person name="Ohashi A."/>
            <person name="Matsuura N."/>
            <person name="Tourlousse M.D."/>
        </authorList>
    </citation>
    <scope>NUCLEOTIDE SEQUENCE [LARGE SCALE GENOMIC DNA]</scope>
    <source>
        <strain evidence="13">KOME-1</strain>
    </source>
</reference>
<dbReference type="OrthoDB" id="9816428at2"/>
<keyword evidence="5 12" id="KW-1133">Transmembrane helix</keyword>
<evidence type="ECO:0000313" key="13">
    <source>
        <dbReference type="EMBL" id="GAP14584.1"/>
    </source>
</evidence>
<dbReference type="EMBL" id="DF967972">
    <property type="protein sequence ID" value="GAP14584.1"/>
    <property type="molecule type" value="Genomic_DNA"/>
</dbReference>
<evidence type="ECO:0000256" key="3">
    <source>
        <dbReference type="ARBA" id="ARBA00022692"/>
    </source>
</evidence>
<evidence type="ECO:0000256" key="9">
    <source>
        <dbReference type="ARBA" id="ARBA00023136"/>
    </source>
</evidence>
<dbReference type="Pfam" id="PF02628">
    <property type="entry name" value="COX15-CtaA"/>
    <property type="match status" value="1"/>
</dbReference>
<feature type="transmembrane region" description="Helical" evidence="12">
    <location>
        <begin position="9"/>
        <end position="28"/>
    </location>
</feature>
<evidence type="ECO:0000256" key="6">
    <source>
        <dbReference type="ARBA" id="ARBA00023002"/>
    </source>
</evidence>
<organism evidence="13">
    <name type="scientific">Longilinea arvoryzae</name>
    <dbReference type="NCBI Taxonomy" id="360412"/>
    <lineage>
        <taxon>Bacteria</taxon>
        <taxon>Bacillati</taxon>
        <taxon>Chloroflexota</taxon>
        <taxon>Anaerolineae</taxon>
        <taxon>Anaerolineales</taxon>
        <taxon>Anaerolineaceae</taxon>
        <taxon>Longilinea</taxon>
    </lineage>
</organism>
<evidence type="ECO:0000256" key="10">
    <source>
        <dbReference type="ARBA" id="ARBA00023157"/>
    </source>
</evidence>
<evidence type="ECO:0000256" key="1">
    <source>
        <dbReference type="ARBA" id="ARBA00004141"/>
    </source>
</evidence>
<keyword evidence="7" id="KW-0408">Iron</keyword>
<dbReference type="STRING" id="360412.LARV_02357"/>
<feature type="transmembrane region" description="Helical" evidence="12">
    <location>
        <begin position="280"/>
        <end position="301"/>
    </location>
</feature>
<dbReference type="PANTHER" id="PTHR35457">
    <property type="entry name" value="HEME A SYNTHASE"/>
    <property type="match status" value="1"/>
</dbReference>
<feature type="transmembrane region" description="Helical" evidence="12">
    <location>
        <begin position="166"/>
        <end position="189"/>
    </location>
</feature>
<dbReference type="AlphaFoldDB" id="A0A0S7BJU0"/>
<dbReference type="GO" id="GO:0016020">
    <property type="term" value="C:membrane"/>
    <property type="evidence" value="ECO:0007669"/>
    <property type="project" value="UniProtKB-SubCell"/>
</dbReference>
<keyword evidence="8" id="KW-0350">Heme biosynthesis</keyword>
<feature type="transmembrane region" description="Helical" evidence="12">
    <location>
        <begin position="131"/>
        <end position="154"/>
    </location>
</feature>
<evidence type="ECO:0000256" key="11">
    <source>
        <dbReference type="ARBA" id="ARBA00023444"/>
    </source>
</evidence>
<feature type="transmembrane region" description="Helical" evidence="12">
    <location>
        <begin position="252"/>
        <end position="274"/>
    </location>
</feature>
<keyword evidence="10" id="KW-1015">Disulfide bond</keyword>
<evidence type="ECO:0000256" key="8">
    <source>
        <dbReference type="ARBA" id="ARBA00023133"/>
    </source>
</evidence>
<proteinExistence type="predicted"/>
<comment type="pathway">
    <text evidence="11">Porphyrin-containing compound metabolism.</text>
</comment>
<evidence type="ECO:0000256" key="4">
    <source>
        <dbReference type="ARBA" id="ARBA00022723"/>
    </source>
</evidence>
<keyword evidence="3 12" id="KW-0812">Transmembrane</keyword>
<dbReference type="InterPro" id="IPR003780">
    <property type="entry name" value="COX15/CtaA_fam"/>
</dbReference>
<evidence type="ECO:0000256" key="2">
    <source>
        <dbReference type="ARBA" id="ARBA00022475"/>
    </source>
</evidence>
<dbReference type="RefSeq" id="WP_075073828.1">
    <property type="nucleotide sequence ID" value="NZ_DF967972.1"/>
</dbReference>
<dbReference type="GO" id="GO:0016491">
    <property type="term" value="F:oxidoreductase activity"/>
    <property type="evidence" value="ECO:0007669"/>
    <property type="project" value="UniProtKB-KW"/>
</dbReference>
<sequence length="327" mass="34882">MPPKSARFAVYSWSVLAYNLAVILWGAFVRATGSGAGCGSHWPSCNGQVIPRAAQLETIIEFVHRLSSGLTLILVLFLFIWAWRVYGRGSLVRKSSAAAFGFVLLEAALGAGLVLFGWTAGDDSVGRAVMIMVHLVNTFLLLANLSLTALWASGRVPSGLKFQGRPAGLLLASLLGVLILGSSGAITALGDTLFPATSIAEGFRADFSGTAHFLLRLRVFHPFIAVLVGTMLYFATTPFIHENTEPAAQRAAWLAIGLFILQLGLGGLNVVLLAPVWLQLVHLLVSNLIWIVLVALTGFVVGRTDLATSVVDHPIHEGIPSKAQQVH</sequence>
<protein>
    <submittedName>
        <fullName evidence="13">Uncharacterized protein required for cytochrome oxidase assembly</fullName>
    </submittedName>
</protein>
<keyword evidence="2" id="KW-1003">Cell membrane</keyword>
<feature type="transmembrane region" description="Helical" evidence="12">
    <location>
        <begin position="98"/>
        <end position="119"/>
    </location>
</feature>
<name>A0A0S7BJU0_9CHLR</name>
<comment type="subcellular location">
    <subcellularLocation>
        <location evidence="1">Membrane</location>
        <topology evidence="1">Multi-pass membrane protein</topology>
    </subcellularLocation>
</comment>